<evidence type="ECO:0000313" key="3">
    <source>
        <dbReference type="EMBL" id="KAF5871863.1"/>
    </source>
</evidence>
<proteinExistence type="predicted"/>
<reference evidence="3 4" key="1">
    <citation type="journal article" date="2020" name="Phytopathology">
        <title>A high-quality genome resource of Botrytis fragariae, a new and rapidly spreading fungal pathogen causing strawberry gray mold in the U.S.A.</title>
        <authorList>
            <person name="Wu Y."/>
            <person name="Saski C.A."/>
            <person name="Schnabel G."/>
            <person name="Xiao S."/>
            <person name="Hu M."/>
        </authorList>
    </citation>
    <scope>NUCLEOTIDE SEQUENCE [LARGE SCALE GENOMIC DNA]</scope>
    <source>
        <strain evidence="3 4">BVB16</strain>
    </source>
</reference>
<keyword evidence="4" id="KW-1185">Reference proteome</keyword>
<dbReference type="GeneID" id="59262936"/>
<protein>
    <recommendedName>
        <fullName evidence="2">2EXR domain-containing protein</fullName>
    </recommendedName>
</protein>
<dbReference type="AlphaFoldDB" id="A0A8H6EGZ8"/>
<dbReference type="Pfam" id="PF20150">
    <property type="entry name" value="2EXR"/>
    <property type="match status" value="1"/>
</dbReference>
<dbReference type="InterPro" id="IPR045518">
    <property type="entry name" value="2EXR"/>
</dbReference>
<organism evidence="3 4">
    <name type="scientific">Botrytis fragariae</name>
    <dbReference type="NCBI Taxonomy" id="1964551"/>
    <lineage>
        <taxon>Eukaryota</taxon>
        <taxon>Fungi</taxon>
        <taxon>Dikarya</taxon>
        <taxon>Ascomycota</taxon>
        <taxon>Pezizomycotina</taxon>
        <taxon>Leotiomycetes</taxon>
        <taxon>Helotiales</taxon>
        <taxon>Sclerotiniaceae</taxon>
        <taxon>Botrytis</taxon>
    </lineage>
</organism>
<dbReference type="Proteomes" id="UP000531561">
    <property type="component" value="Unassembled WGS sequence"/>
</dbReference>
<feature type="compositionally biased region" description="Polar residues" evidence="1">
    <location>
        <begin position="32"/>
        <end position="41"/>
    </location>
</feature>
<evidence type="ECO:0000313" key="4">
    <source>
        <dbReference type="Proteomes" id="UP000531561"/>
    </source>
</evidence>
<accession>A0A8H6EGZ8</accession>
<name>A0A8H6EGZ8_9HELO</name>
<evidence type="ECO:0000259" key="2">
    <source>
        <dbReference type="Pfam" id="PF20150"/>
    </source>
</evidence>
<feature type="domain" description="2EXR" evidence="2">
    <location>
        <begin position="76"/>
        <end position="178"/>
    </location>
</feature>
<feature type="region of interest" description="Disordered" evidence="1">
    <location>
        <begin position="1"/>
        <end position="74"/>
    </location>
</feature>
<dbReference type="RefSeq" id="XP_037190810.1">
    <property type="nucleotide sequence ID" value="XM_037339244.1"/>
</dbReference>
<dbReference type="OrthoDB" id="3534283at2759"/>
<evidence type="ECO:0000256" key="1">
    <source>
        <dbReference type="SAM" id="MobiDB-lite"/>
    </source>
</evidence>
<dbReference type="EMBL" id="JABFCT010000011">
    <property type="protein sequence ID" value="KAF5871863.1"/>
    <property type="molecule type" value="Genomic_DNA"/>
</dbReference>
<comment type="caution">
    <text evidence="3">The sequence shown here is derived from an EMBL/GenBank/DDBJ whole genome shotgun (WGS) entry which is preliminary data.</text>
</comment>
<gene>
    <name evidence="3" type="ORF">Bfra_008888</name>
</gene>
<sequence length="206" mass="23576">MASSTPPSLRFISHPHITHHSTHHTRDRSWHLSVTITSRQETAADDPPTTYSPPRSDSPLIPDSPAPEHPASPLSFHPFPRFPTEIQHQIWTLAAKDIAPRNITICHEPCEFEGCASIIEKVIKYITDLLTFGREKKTVDYECLAVPALLHTNFLARSIARKLYRRRFQEVLNRKIYVGVEDNIVVVPRPICKVGVRVHHRKENDF</sequence>
<feature type="compositionally biased region" description="Basic residues" evidence="1">
    <location>
        <begin position="16"/>
        <end position="26"/>
    </location>
</feature>